<evidence type="ECO:0000313" key="2">
    <source>
        <dbReference type="EMBL" id="CDM82071.1"/>
    </source>
</evidence>
<name>A0A077RY52_WHEAT</name>
<feature type="compositionally biased region" description="Basic residues" evidence="1">
    <location>
        <begin position="60"/>
        <end position="69"/>
    </location>
</feature>
<organism evidence="2">
    <name type="scientific">Triticum aestivum</name>
    <name type="common">Wheat</name>
    <dbReference type="NCBI Taxonomy" id="4565"/>
    <lineage>
        <taxon>Eukaryota</taxon>
        <taxon>Viridiplantae</taxon>
        <taxon>Streptophyta</taxon>
        <taxon>Embryophyta</taxon>
        <taxon>Tracheophyta</taxon>
        <taxon>Spermatophyta</taxon>
        <taxon>Magnoliopsida</taxon>
        <taxon>Liliopsida</taxon>
        <taxon>Poales</taxon>
        <taxon>Poaceae</taxon>
        <taxon>BOP clade</taxon>
        <taxon>Pooideae</taxon>
        <taxon>Triticodae</taxon>
        <taxon>Triticeae</taxon>
        <taxon>Triticinae</taxon>
        <taxon>Triticum</taxon>
    </lineage>
</organism>
<protein>
    <submittedName>
        <fullName evidence="2">Uncharacterized protein</fullName>
    </submittedName>
</protein>
<dbReference type="AlphaFoldDB" id="A0A077RY52"/>
<evidence type="ECO:0000256" key="1">
    <source>
        <dbReference type="SAM" id="MobiDB-lite"/>
    </source>
</evidence>
<proteinExistence type="predicted"/>
<sequence length="79" mass="9154">MPFPPVRPGDECFLNIGNNNEIREYCSIHCSSKSCECKAGKVLTETPWPTRHRQLPLCARRQRSHGRSHKGMDVHMYTR</sequence>
<dbReference type="HOGENOM" id="CLU_2610947_0_0_1"/>
<reference evidence="2" key="1">
    <citation type="journal article" date="2014" name="Science">
        <title>Structural and functional partitioning of bread wheat chromosome 3B.</title>
        <authorList>
            <person name="Choulet F."/>
            <person name="Alberti A."/>
            <person name="Theil S."/>
            <person name="Glover N."/>
            <person name="Barbe V."/>
            <person name="Daron J."/>
            <person name="Pingault L."/>
            <person name="Sourdille P."/>
            <person name="Couloux A."/>
            <person name="Paux E."/>
            <person name="Leroy P."/>
            <person name="Mangenot S."/>
            <person name="Guilhot N."/>
            <person name="Le Gouis J."/>
            <person name="Balfourier F."/>
            <person name="Alaux M."/>
            <person name="Jamilloux V."/>
            <person name="Poulain J."/>
            <person name="Durand C."/>
            <person name="Bellec A."/>
            <person name="Gaspin C."/>
            <person name="Safar J."/>
            <person name="Dolezel J."/>
            <person name="Rogers J."/>
            <person name="Vandepoele K."/>
            <person name="Aury J.M."/>
            <person name="Mayer K."/>
            <person name="Berges H."/>
            <person name="Quesneville H."/>
            <person name="Wincker P."/>
            <person name="Feuillet C."/>
        </authorList>
    </citation>
    <scope>NUCLEOTIDE SEQUENCE</scope>
</reference>
<dbReference type="EMBL" id="HG670306">
    <property type="protein sequence ID" value="CDM82071.1"/>
    <property type="molecule type" value="Genomic_DNA"/>
</dbReference>
<gene>
    <name evidence="2" type="ORF">TRAES_3BF154600050CFD_c1</name>
</gene>
<feature type="region of interest" description="Disordered" evidence="1">
    <location>
        <begin position="60"/>
        <end position="79"/>
    </location>
</feature>
<accession>A0A077RY52</accession>